<dbReference type="InterPro" id="IPR003004">
    <property type="entry name" value="GspF/PilC"/>
</dbReference>
<dbReference type="GO" id="GO:0005886">
    <property type="term" value="C:plasma membrane"/>
    <property type="evidence" value="ECO:0007669"/>
    <property type="project" value="UniProtKB-SubCell"/>
</dbReference>
<comment type="caution">
    <text evidence="9">The sequence shown here is derived from an EMBL/GenBank/DDBJ whole genome shotgun (WGS) entry which is preliminary data.</text>
</comment>
<evidence type="ECO:0000313" key="10">
    <source>
        <dbReference type="Proteomes" id="UP000461880"/>
    </source>
</evidence>
<dbReference type="InterPro" id="IPR042094">
    <property type="entry name" value="T2SS_GspF_sf"/>
</dbReference>
<keyword evidence="4 7" id="KW-0812">Transmembrane</keyword>
<dbReference type="PANTHER" id="PTHR30012">
    <property type="entry name" value="GENERAL SECRETION PATHWAY PROTEIN"/>
    <property type="match status" value="1"/>
</dbReference>
<reference evidence="9 10" key="1">
    <citation type="submission" date="2019-08" db="EMBL/GenBank/DDBJ databases">
        <title>In-depth cultivation of the pig gut microbiome towards novel bacterial diversity and tailored functional studies.</title>
        <authorList>
            <person name="Wylensek D."/>
            <person name="Hitch T.C.A."/>
            <person name="Clavel T."/>
        </authorList>
    </citation>
    <scope>NUCLEOTIDE SEQUENCE [LARGE SCALE GENOMIC DNA]</scope>
    <source>
        <strain evidence="9 10">Oil+RF-744-GAM-WT-6</strain>
    </source>
</reference>
<sequence>MQVPASARLTDCWISAWRSCSCRMCSAASRASGFMLQIMGRRSASMNSWTGRRWITISLISTPARRSAPSRNRFSWLQNEVQFPWQKRRRILIDREDCQGIQKLMERGFTLQESMELLSSRKSSEAFAAIRKRLEDGEEAASFFQDYCPKDYRGYFSGFLQTLSFRECLSLSIAIAEGDRKEKEAIQRKLFYPCAMLVAVIAGIFLFTEFCFPPLLSMVKSFHGDTEQYVLIQKVLKNACMILAIILAVLAAMVLSFLPEARQKQGYQLLQKLLPDSLLVQYVSMDFIRFFHQCLSRNIPTRRSLHLLETISHKPVIRFLAEEIEKGLLEGNPLEQAVDLPCLDPALARFMKLAVYSGNAEEMLKGYLEMSEEKGRLRIARITRTIQAASYACIGIVLILIYQILMMPLQILTQI</sequence>
<dbReference type="EMBL" id="VUMN01000001">
    <property type="protein sequence ID" value="MSS57426.1"/>
    <property type="molecule type" value="Genomic_DNA"/>
</dbReference>
<evidence type="ECO:0000256" key="2">
    <source>
        <dbReference type="ARBA" id="ARBA00005745"/>
    </source>
</evidence>
<dbReference type="Proteomes" id="UP000461880">
    <property type="component" value="Unassembled WGS sequence"/>
</dbReference>
<feature type="domain" description="Type II secretion system protein GspF" evidence="8">
    <location>
        <begin position="287"/>
        <end position="408"/>
    </location>
</feature>
<evidence type="ECO:0000256" key="1">
    <source>
        <dbReference type="ARBA" id="ARBA00004651"/>
    </source>
</evidence>
<evidence type="ECO:0000259" key="8">
    <source>
        <dbReference type="Pfam" id="PF00482"/>
    </source>
</evidence>
<feature type="transmembrane region" description="Helical" evidence="7">
    <location>
        <begin position="190"/>
        <end position="215"/>
    </location>
</feature>
<keyword evidence="10" id="KW-1185">Reference proteome</keyword>
<dbReference type="AlphaFoldDB" id="A0A7X2TFG9"/>
<name>A0A7X2TFG9_9FIRM</name>
<proteinExistence type="inferred from homology"/>
<evidence type="ECO:0000256" key="6">
    <source>
        <dbReference type="ARBA" id="ARBA00023136"/>
    </source>
</evidence>
<evidence type="ECO:0000313" key="9">
    <source>
        <dbReference type="EMBL" id="MSS57426.1"/>
    </source>
</evidence>
<keyword evidence="5 7" id="KW-1133">Transmembrane helix</keyword>
<feature type="transmembrane region" description="Helical" evidence="7">
    <location>
        <begin position="235"/>
        <end position="258"/>
    </location>
</feature>
<gene>
    <name evidence="9" type="ORF">FYJ51_00675</name>
</gene>
<dbReference type="PANTHER" id="PTHR30012:SF0">
    <property type="entry name" value="TYPE II SECRETION SYSTEM PROTEIN F-RELATED"/>
    <property type="match status" value="1"/>
</dbReference>
<evidence type="ECO:0000256" key="3">
    <source>
        <dbReference type="ARBA" id="ARBA00022475"/>
    </source>
</evidence>
<evidence type="ECO:0000256" key="5">
    <source>
        <dbReference type="ARBA" id="ARBA00022989"/>
    </source>
</evidence>
<keyword evidence="6 7" id="KW-0472">Membrane</keyword>
<organism evidence="9 10">
    <name type="scientific">Stecheria intestinalis</name>
    <dbReference type="NCBI Taxonomy" id="2606630"/>
    <lineage>
        <taxon>Bacteria</taxon>
        <taxon>Bacillati</taxon>
        <taxon>Bacillota</taxon>
        <taxon>Erysipelotrichia</taxon>
        <taxon>Erysipelotrichales</taxon>
        <taxon>Erysipelotrichaceae</taxon>
        <taxon>Stecheria</taxon>
    </lineage>
</organism>
<dbReference type="Pfam" id="PF00482">
    <property type="entry name" value="T2SSF"/>
    <property type="match status" value="1"/>
</dbReference>
<evidence type="ECO:0000256" key="7">
    <source>
        <dbReference type="SAM" id="Phobius"/>
    </source>
</evidence>
<accession>A0A7X2TFG9</accession>
<feature type="transmembrane region" description="Helical" evidence="7">
    <location>
        <begin position="386"/>
        <end position="405"/>
    </location>
</feature>
<evidence type="ECO:0000256" key="4">
    <source>
        <dbReference type="ARBA" id="ARBA00022692"/>
    </source>
</evidence>
<comment type="subcellular location">
    <subcellularLocation>
        <location evidence="1">Cell membrane</location>
        <topology evidence="1">Multi-pass membrane protein</topology>
    </subcellularLocation>
</comment>
<comment type="similarity">
    <text evidence="2">Belongs to the GSP F family.</text>
</comment>
<dbReference type="Gene3D" id="1.20.81.30">
    <property type="entry name" value="Type II secretion system (T2SS), domain F"/>
    <property type="match status" value="1"/>
</dbReference>
<keyword evidence="3" id="KW-1003">Cell membrane</keyword>
<protein>
    <recommendedName>
        <fullName evidence="8">Type II secretion system protein GspF domain-containing protein</fullName>
    </recommendedName>
</protein>
<dbReference type="InterPro" id="IPR018076">
    <property type="entry name" value="T2SS_GspF_dom"/>
</dbReference>